<protein>
    <submittedName>
        <fullName evidence="1">ImmA/IrrE family metallo-endopeptidase</fullName>
    </submittedName>
</protein>
<sequence length="176" mass="19936">MSSRAVNRRCRALVRDLEITSPLDVRALCDRVAQHTGRPIRLESISLPPDGPCGLWVAVGETDYIFYEQETSPLHQEHIIAHELGHVLCDHRTSAVVGEESSLLILPNLDPRMVQRVLRRTQYNSVEEQEAEVIASLILQEAHRRTREPTWTVPSGSAEVIQRLDRSLRHIPKGGR</sequence>
<dbReference type="Proteomes" id="UP000262477">
    <property type="component" value="Unassembled WGS sequence"/>
</dbReference>
<reference evidence="1 2" key="1">
    <citation type="submission" date="2018-08" db="EMBL/GenBank/DDBJ databases">
        <title>Streptomyces NEAU-D10 sp. nov., a novel Actinomycete isolated from soil.</title>
        <authorList>
            <person name="Jin L."/>
        </authorList>
    </citation>
    <scope>NUCLEOTIDE SEQUENCE [LARGE SCALE GENOMIC DNA]</scope>
    <source>
        <strain evidence="1 2">NEAU-D10</strain>
    </source>
</reference>
<keyword evidence="2" id="KW-1185">Reference proteome</keyword>
<name>A0A371PS87_STRIH</name>
<dbReference type="AlphaFoldDB" id="A0A371PS87"/>
<gene>
    <name evidence="1" type="ORF">DY245_38360</name>
</gene>
<accession>A0A371PS87</accession>
<dbReference type="Gene3D" id="1.10.10.2910">
    <property type="match status" value="1"/>
</dbReference>
<comment type="caution">
    <text evidence="1">The sequence shown here is derived from an EMBL/GenBank/DDBJ whole genome shotgun (WGS) entry which is preliminary data.</text>
</comment>
<dbReference type="EMBL" id="QUAC01000442">
    <property type="protein sequence ID" value="REK85350.1"/>
    <property type="molecule type" value="Genomic_DNA"/>
</dbReference>
<evidence type="ECO:0000313" key="1">
    <source>
        <dbReference type="EMBL" id="REK85350.1"/>
    </source>
</evidence>
<proteinExistence type="predicted"/>
<evidence type="ECO:0000313" key="2">
    <source>
        <dbReference type="Proteomes" id="UP000262477"/>
    </source>
</evidence>
<dbReference type="OrthoDB" id="4144896at2"/>
<organism evidence="1 2">
    <name type="scientific">Streptomyces inhibens</name>
    <dbReference type="NCBI Taxonomy" id="2293571"/>
    <lineage>
        <taxon>Bacteria</taxon>
        <taxon>Bacillati</taxon>
        <taxon>Actinomycetota</taxon>
        <taxon>Actinomycetes</taxon>
        <taxon>Kitasatosporales</taxon>
        <taxon>Streptomycetaceae</taxon>
        <taxon>Streptomyces</taxon>
    </lineage>
</organism>